<comment type="caution">
    <text evidence="1">The sequence shown here is derived from an EMBL/GenBank/DDBJ whole genome shotgun (WGS) entry which is preliminary data.</text>
</comment>
<keyword evidence="2" id="KW-1185">Reference proteome</keyword>
<reference evidence="1 2" key="1">
    <citation type="submission" date="2017-07" db="EMBL/GenBank/DDBJ databases">
        <title>Draft Genome Sequences of Select Purple Nonsulfur Bacteria.</title>
        <authorList>
            <person name="Lasarre B."/>
            <person name="Mckinlay J.B."/>
        </authorList>
    </citation>
    <scope>NUCLEOTIDE SEQUENCE [LARGE SCALE GENOMIC DNA]</scope>
    <source>
        <strain evidence="1 2">DSM 5909</strain>
    </source>
</reference>
<dbReference type="Proteomes" id="UP000249130">
    <property type="component" value="Unassembled WGS sequence"/>
</dbReference>
<protein>
    <submittedName>
        <fullName evidence="1">Uncharacterized protein</fullName>
    </submittedName>
</protein>
<name>A0A327L578_9BRAD</name>
<dbReference type="EMBL" id="NPEX01000027">
    <property type="protein sequence ID" value="RAI45003.1"/>
    <property type="molecule type" value="Genomic_DNA"/>
</dbReference>
<sequence length="295" mass="31167">MAVVKGQRKPVDIGRGVFLLRYESADDQGRPPSVRVHAETAGPEVLLEPDADGPVLWQPGSSLVIRAQKPGRVDVEVVPSRPGGSVAARVKLEKISQGEPDRQAATTRATDDPRVFDGFQLLGHVAGIGDVAVGPNEWVAGPRAPSRIEGIAIEWPNKPKGVELRYAVKFTGPRGSQPGQSKMTPCGRFAGTRGRALPVSGVILEIDGGSDNLELSVEALFLGSAPMRTSGKRVVLSGSTGREPMVGLRVELSEPPPVAKVPVLATSRPTLAATAEPIARPSGRVRVFRSPARQS</sequence>
<evidence type="ECO:0000313" key="1">
    <source>
        <dbReference type="EMBL" id="RAI45003.1"/>
    </source>
</evidence>
<dbReference type="AlphaFoldDB" id="A0A327L578"/>
<proteinExistence type="predicted"/>
<evidence type="ECO:0000313" key="2">
    <source>
        <dbReference type="Proteomes" id="UP000249130"/>
    </source>
</evidence>
<gene>
    <name evidence="1" type="ORF">CH341_06210</name>
</gene>
<dbReference type="RefSeq" id="WP_111418169.1">
    <property type="nucleotide sequence ID" value="NZ_NPEX01000027.1"/>
</dbReference>
<organism evidence="1 2">
    <name type="scientific">Rhodoplanes roseus</name>
    <dbReference type="NCBI Taxonomy" id="29409"/>
    <lineage>
        <taxon>Bacteria</taxon>
        <taxon>Pseudomonadati</taxon>
        <taxon>Pseudomonadota</taxon>
        <taxon>Alphaproteobacteria</taxon>
        <taxon>Hyphomicrobiales</taxon>
        <taxon>Nitrobacteraceae</taxon>
        <taxon>Rhodoplanes</taxon>
    </lineage>
</organism>
<accession>A0A327L578</accession>